<proteinExistence type="predicted"/>
<evidence type="ECO:0000313" key="2">
    <source>
        <dbReference type="EMBL" id="GEP42722.1"/>
    </source>
</evidence>
<reference evidence="2 3" key="1">
    <citation type="submission" date="2019-07" db="EMBL/GenBank/DDBJ databases">
        <title>Whole genome shotgun sequence of Brevifollis gellanilyticus NBRC 108608.</title>
        <authorList>
            <person name="Hosoyama A."/>
            <person name="Uohara A."/>
            <person name="Ohji S."/>
            <person name="Ichikawa N."/>
        </authorList>
    </citation>
    <scope>NUCLEOTIDE SEQUENCE [LARGE SCALE GENOMIC DNA]</scope>
    <source>
        <strain evidence="2 3">NBRC 108608</strain>
    </source>
</reference>
<dbReference type="Proteomes" id="UP000321577">
    <property type="component" value="Unassembled WGS sequence"/>
</dbReference>
<keyword evidence="3" id="KW-1185">Reference proteome</keyword>
<name>A0A512M7K6_9BACT</name>
<feature type="compositionally biased region" description="Pro residues" evidence="1">
    <location>
        <begin position="151"/>
        <end position="176"/>
    </location>
</feature>
<evidence type="ECO:0000256" key="1">
    <source>
        <dbReference type="SAM" id="MobiDB-lite"/>
    </source>
</evidence>
<feature type="compositionally biased region" description="Low complexity" evidence="1">
    <location>
        <begin position="128"/>
        <end position="145"/>
    </location>
</feature>
<dbReference type="EMBL" id="BKAG01000011">
    <property type="protein sequence ID" value="GEP42722.1"/>
    <property type="molecule type" value="Genomic_DNA"/>
</dbReference>
<accession>A0A512M7K6</accession>
<gene>
    <name evidence="2" type="ORF">BGE01nite_20130</name>
</gene>
<evidence type="ECO:0000313" key="3">
    <source>
        <dbReference type="Proteomes" id="UP000321577"/>
    </source>
</evidence>
<feature type="region of interest" description="Disordered" evidence="1">
    <location>
        <begin position="128"/>
        <end position="188"/>
    </location>
</feature>
<feature type="region of interest" description="Disordered" evidence="1">
    <location>
        <begin position="61"/>
        <end position="83"/>
    </location>
</feature>
<dbReference type="RefSeq" id="WP_146850311.1">
    <property type="nucleotide sequence ID" value="NZ_BKAG01000011.1"/>
</dbReference>
<organism evidence="2 3">
    <name type="scientific">Brevifollis gellanilyticus</name>
    <dbReference type="NCBI Taxonomy" id="748831"/>
    <lineage>
        <taxon>Bacteria</taxon>
        <taxon>Pseudomonadati</taxon>
        <taxon>Verrucomicrobiota</taxon>
        <taxon>Verrucomicrobiia</taxon>
        <taxon>Verrucomicrobiales</taxon>
        <taxon>Verrucomicrobiaceae</taxon>
    </lineage>
</organism>
<feature type="region of interest" description="Disordered" evidence="1">
    <location>
        <begin position="236"/>
        <end position="286"/>
    </location>
</feature>
<dbReference type="AlphaFoldDB" id="A0A512M7K6"/>
<feature type="compositionally biased region" description="Basic and acidic residues" evidence="1">
    <location>
        <begin position="270"/>
        <end position="286"/>
    </location>
</feature>
<sequence>MNVIQLTPDELAGLIAAAVAKALEGLLPRMPEVPVEVAMQSRSRKAVNQARYRQRLKERTLTAAHEPRKDEVHGVPDCDEHAQNPESVVTVAAVTNMATLATETVTSAATPVTRASALLATDVATSATSMATPATETATSVTSETSADKAPLPPAPFHPLPPQTPLSPAYPHPPTPGDGTRTHGGGDVVHFPADAGTITEAAQTQGQTPDQSQAQHLTASPGRGTCVVLTIARPNDMSGKGPGASVPAIVAGISSGSGHRPPQGRRRGRSDRPGRQRREKRPRDPEVLRLPRCEHALRLAAIFKRPATTEWSPNETKALRRTGKIEEEDLQVLEKYYAAHYPPAANRNLLRHDLVTLLNNLRGEVDRARRWEQKNSPSEAGGVKRGFFGQLMTPEYLEEQRKKDAWMFED</sequence>
<protein>
    <submittedName>
        <fullName evidence="2">Uncharacterized protein</fullName>
    </submittedName>
</protein>
<comment type="caution">
    <text evidence="2">The sequence shown here is derived from an EMBL/GenBank/DDBJ whole genome shotgun (WGS) entry which is preliminary data.</text>
</comment>